<dbReference type="InterPro" id="IPR015797">
    <property type="entry name" value="NUDIX_hydrolase-like_dom_sf"/>
</dbReference>
<dbReference type="RefSeq" id="WP_284237484.1">
    <property type="nucleotide sequence ID" value="NZ_BSSQ01000004.1"/>
</dbReference>
<accession>A0ABQ6GAZ7</accession>
<evidence type="ECO:0000313" key="3">
    <source>
        <dbReference type="Proteomes" id="UP001157114"/>
    </source>
</evidence>
<dbReference type="InterPro" id="IPR000086">
    <property type="entry name" value="NUDIX_hydrolase_dom"/>
</dbReference>
<evidence type="ECO:0000313" key="2">
    <source>
        <dbReference type="EMBL" id="GLX66771.1"/>
    </source>
</evidence>
<feature type="domain" description="Nudix hydrolase" evidence="1">
    <location>
        <begin position="3"/>
        <end position="133"/>
    </location>
</feature>
<dbReference type="EMBL" id="BSSQ01000004">
    <property type="protein sequence ID" value="GLX66771.1"/>
    <property type="molecule type" value="Genomic_DNA"/>
</dbReference>
<gene>
    <name evidence="2" type="ORF">MU1_11150</name>
</gene>
<comment type="caution">
    <text evidence="2">The sequence shown here is derived from an EMBL/GenBank/DDBJ whole genome shotgun (WGS) entry which is preliminary data.</text>
</comment>
<reference evidence="2 3" key="1">
    <citation type="submission" date="2023-03" db="EMBL/GenBank/DDBJ databases">
        <title>Draft genome sequence of the bacteria which degrade cell wall of Tricholomamatutake.</title>
        <authorList>
            <person name="Konishi Y."/>
            <person name="Fukuta Y."/>
            <person name="Shirasaka N."/>
        </authorList>
    </citation>
    <scope>NUCLEOTIDE SEQUENCE [LARGE SCALE GENOMIC DNA]</scope>
    <source>
        <strain evidence="3">mu1</strain>
    </source>
</reference>
<dbReference type="PROSITE" id="PS51462">
    <property type="entry name" value="NUDIX"/>
    <property type="match status" value="1"/>
</dbReference>
<organism evidence="2 3">
    <name type="scientific">Paenibacillus glycanilyticus</name>
    <dbReference type="NCBI Taxonomy" id="126569"/>
    <lineage>
        <taxon>Bacteria</taxon>
        <taxon>Bacillati</taxon>
        <taxon>Bacillota</taxon>
        <taxon>Bacilli</taxon>
        <taxon>Bacillales</taxon>
        <taxon>Paenibacillaceae</taxon>
        <taxon>Paenibacillus</taxon>
    </lineage>
</organism>
<sequence>MITLRQMSVAFLIHEDKLLMMEKPNNNSFVAGMVVPIGGHMEQQEMNNPREACLREVEEETGLTVGDMSGLELKYIVLRIKESEIRIQYVYFSNVKHLNVQESEEGKLVWVDARTAKDLNVTATTKYILEHYLNHKSSSDIYVGTMKSFENEPEITWGLLEDWENKNVLSVR</sequence>
<dbReference type="SUPFAM" id="SSF55811">
    <property type="entry name" value="Nudix"/>
    <property type="match status" value="1"/>
</dbReference>
<name>A0ABQ6GAZ7_9BACL</name>
<dbReference type="Pfam" id="PF00293">
    <property type="entry name" value="NUDIX"/>
    <property type="match status" value="1"/>
</dbReference>
<evidence type="ECO:0000259" key="1">
    <source>
        <dbReference type="PROSITE" id="PS51462"/>
    </source>
</evidence>
<dbReference type="Gene3D" id="3.90.79.10">
    <property type="entry name" value="Nucleoside Triphosphate Pyrophosphohydrolase"/>
    <property type="match status" value="1"/>
</dbReference>
<dbReference type="Proteomes" id="UP001157114">
    <property type="component" value="Unassembled WGS sequence"/>
</dbReference>
<keyword evidence="3" id="KW-1185">Reference proteome</keyword>
<protein>
    <recommendedName>
        <fullName evidence="1">Nudix hydrolase domain-containing protein</fullName>
    </recommendedName>
</protein>
<proteinExistence type="predicted"/>